<feature type="compositionally biased region" description="Basic and acidic residues" evidence="1">
    <location>
        <begin position="584"/>
        <end position="595"/>
    </location>
</feature>
<protein>
    <recommendedName>
        <fullName evidence="4">PH domain-containing protein</fullName>
    </recommendedName>
</protein>
<feature type="region of interest" description="Disordered" evidence="1">
    <location>
        <begin position="699"/>
        <end position="796"/>
    </location>
</feature>
<feature type="compositionally biased region" description="Pro residues" evidence="1">
    <location>
        <begin position="39"/>
        <end position="51"/>
    </location>
</feature>
<feature type="compositionally biased region" description="Basic and acidic residues" evidence="1">
    <location>
        <begin position="619"/>
        <end position="631"/>
    </location>
</feature>
<gene>
    <name evidence="2" type="ORF">GQ43DRAFT_404933</name>
</gene>
<dbReference type="InterPro" id="IPR029071">
    <property type="entry name" value="Ubiquitin-like_domsf"/>
</dbReference>
<dbReference type="OrthoDB" id="43122at2759"/>
<dbReference type="InterPro" id="IPR011993">
    <property type="entry name" value="PH-like_dom_sf"/>
</dbReference>
<dbReference type="SUPFAM" id="SSF54236">
    <property type="entry name" value="Ubiquitin-like"/>
    <property type="match status" value="1"/>
</dbReference>
<feature type="region of interest" description="Disordered" evidence="1">
    <location>
        <begin position="1"/>
        <end position="310"/>
    </location>
</feature>
<feature type="compositionally biased region" description="Polar residues" evidence="1">
    <location>
        <begin position="67"/>
        <end position="78"/>
    </location>
</feature>
<evidence type="ECO:0000313" key="2">
    <source>
        <dbReference type="EMBL" id="KAF2196521.1"/>
    </source>
</evidence>
<feature type="compositionally biased region" description="Polar residues" evidence="1">
    <location>
        <begin position="749"/>
        <end position="758"/>
    </location>
</feature>
<name>A0A9P4MMW2_9PLEO</name>
<evidence type="ECO:0000313" key="3">
    <source>
        <dbReference type="Proteomes" id="UP000799536"/>
    </source>
</evidence>
<feature type="compositionally biased region" description="Low complexity" evidence="1">
    <location>
        <begin position="671"/>
        <end position="681"/>
    </location>
</feature>
<feature type="compositionally biased region" description="Basic and acidic residues" evidence="1">
    <location>
        <begin position="155"/>
        <end position="254"/>
    </location>
</feature>
<feature type="region of interest" description="Disordered" evidence="1">
    <location>
        <begin position="561"/>
        <end position="595"/>
    </location>
</feature>
<sequence>MNVAEPQTLPEGTKFSRYRSVRRAQQHRLIEDPQSEPELMPPMPPLEPQNPVPMNRSMSRYHRRPRTASSAAQKTPLQPNIAEAPPLPTSSRPFANEMMSASTRSVDAQPPSAQLPTRAMSHAQPRIPNASRGCAGTAPSNAKGPREPPQSALGEAKRLMEDEAERQKRLQDKMKAEKRAKLEAAEAGRERLRRDAEAQEAERVRVQRETEAARRLRDEKEPTELRQRLQETESSSRLRKREEGDREAIDERAAQRIANEQTVASPPNPLPRHGPTFGFFRRRKADEPLSSPANPIQNMRPGQISQGQNAADTIRPGGGGAIPGIDAPISAVNAGDRRVMVECNQSHILLPVTPTTTPQDLIRSASICLSESINVKTSVLLESFHKVGLQRGLRNYEHVRDVMNSWDDDKQNALTIVDATSNGMNQDALIASRVPESKPEGMSCYLYYSQKPGKWSKRFVTLRSDGQVVMSKKEDAKEVLNVCHLSDFDIYTPTQRKLAKSVKPPKKICYAVKSQQKSSMFMDESNFVHFFCTSDKNTAAQFYKSIQGWRSWYLKHVMGEGQKKPKASDPTSSNGLASKIGTVRRNDASHARNISEDSHYQLGSFKPLLDMEQFEQDRKEDVRLPSARLDDAPLSTLGTKSMHARNMSVRAKAGPPLSYNMPSTSKESRSHSLTQSNSSQSGEGETFALSGLLGRTYTERQRALQDSEKKSSPFTEGPSLLNNIPHVTAEASGLGRKASVRSNHHRSSSEIQRSQSTRMKPRPLVDLTPEYREPPQHTRKGKGFIPDPSSDKPLVENATSPEEAIKIPPSTDWRSRPTIPAGLTERTRSLRGGPLNRTEGLAAYAANNHTGVPEDDSNAFTGRGLLSKHSGFNPGTDAVGHGVMDGSKARGPMLDVRENSKFVPGSLLARVERA</sequence>
<feature type="region of interest" description="Disordered" evidence="1">
    <location>
        <begin position="871"/>
        <end position="892"/>
    </location>
</feature>
<dbReference type="CDD" id="cd22249">
    <property type="entry name" value="UDM1_RNF168_RNF169-like"/>
    <property type="match status" value="1"/>
</dbReference>
<evidence type="ECO:0000256" key="1">
    <source>
        <dbReference type="SAM" id="MobiDB-lite"/>
    </source>
</evidence>
<proteinExistence type="predicted"/>
<evidence type="ECO:0008006" key="4">
    <source>
        <dbReference type="Google" id="ProtNLM"/>
    </source>
</evidence>
<feature type="compositionally biased region" description="Basic residues" evidence="1">
    <location>
        <begin position="16"/>
        <end position="26"/>
    </location>
</feature>
<keyword evidence="3" id="KW-1185">Reference proteome</keyword>
<dbReference type="AlphaFoldDB" id="A0A9P4MMW2"/>
<dbReference type="PANTHER" id="PTHR38700">
    <property type="entry name" value="YALI0E22418P"/>
    <property type="match status" value="1"/>
</dbReference>
<reference evidence="2" key="1">
    <citation type="journal article" date="2020" name="Stud. Mycol.">
        <title>101 Dothideomycetes genomes: a test case for predicting lifestyles and emergence of pathogens.</title>
        <authorList>
            <person name="Haridas S."/>
            <person name="Albert R."/>
            <person name="Binder M."/>
            <person name="Bloem J."/>
            <person name="Labutti K."/>
            <person name="Salamov A."/>
            <person name="Andreopoulos B."/>
            <person name="Baker S."/>
            <person name="Barry K."/>
            <person name="Bills G."/>
            <person name="Bluhm B."/>
            <person name="Cannon C."/>
            <person name="Castanera R."/>
            <person name="Culley D."/>
            <person name="Daum C."/>
            <person name="Ezra D."/>
            <person name="Gonzalez J."/>
            <person name="Henrissat B."/>
            <person name="Kuo A."/>
            <person name="Liang C."/>
            <person name="Lipzen A."/>
            <person name="Lutzoni F."/>
            <person name="Magnuson J."/>
            <person name="Mondo S."/>
            <person name="Nolan M."/>
            <person name="Ohm R."/>
            <person name="Pangilinan J."/>
            <person name="Park H.-J."/>
            <person name="Ramirez L."/>
            <person name="Alfaro M."/>
            <person name="Sun H."/>
            <person name="Tritt A."/>
            <person name="Yoshinaga Y."/>
            <person name="Zwiers L.-H."/>
            <person name="Turgeon B."/>
            <person name="Goodwin S."/>
            <person name="Spatafora J."/>
            <person name="Crous P."/>
            <person name="Grigoriev I."/>
        </authorList>
    </citation>
    <scope>NUCLEOTIDE SEQUENCE</scope>
    <source>
        <strain evidence="2">ATCC 74209</strain>
    </source>
</reference>
<organism evidence="2 3">
    <name type="scientific">Delitschia confertaspora ATCC 74209</name>
    <dbReference type="NCBI Taxonomy" id="1513339"/>
    <lineage>
        <taxon>Eukaryota</taxon>
        <taxon>Fungi</taxon>
        <taxon>Dikarya</taxon>
        <taxon>Ascomycota</taxon>
        <taxon>Pezizomycotina</taxon>
        <taxon>Dothideomycetes</taxon>
        <taxon>Pleosporomycetidae</taxon>
        <taxon>Pleosporales</taxon>
        <taxon>Delitschiaceae</taxon>
        <taxon>Delitschia</taxon>
    </lineage>
</organism>
<dbReference type="SUPFAM" id="SSF50729">
    <property type="entry name" value="PH domain-like"/>
    <property type="match status" value="1"/>
</dbReference>
<dbReference type="PANTHER" id="PTHR38700:SF1">
    <property type="entry name" value="PH DOMAIN-CONTAINING PROTEIN"/>
    <property type="match status" value="1"/>
</dbReference>
<accession>A0A9P4MMW2</accession>
<feature type="region of interest" description="Disordered" evidence="1">
    <location>
        <begin position="619"/>
        <end position="685"/>
    </location>
</feature>
<dbReference type="Proteomes" id="UP000799536">
    <property type="component" value="Unassembled WGS sequence"/>
</dbReference>
<comment type="caution">
    <text evidence="2">The sequence shown here is derived from an EMBL/GenBank/DDBJ whole genome shotgun (WGS) entry which is preliminary data.</text>
</comment>
<feature type="compositionally biased region" description="Basic and acidic residues" evidence="1">
    <location>
        <begin position="699"/>
        <end position="711"/>
    </location>
</feature>
<dbReference type="Gene3D" id="2.30.29.30">
    <property type="entry name" value="Pleckstrin-homology domain (PH domain)/Phosphotyrosine-binding domain (PTB)"/>
    <property type="match status" value="1"/>
</dbReference>
<dbReference type="EMBL" id="ML994372">
    <property type="protein sequence ID" value="KAF2196521.1"/>
    <property type="molecule type" value="Genomic_DNA"/>
</dbReference>
<feature type="compositionally biased region" description="Polar residues" evidence="1">
    <location>
        <begin position="89"/>
        <end position="115"/>
    </location>
</feature>